<dbReference type="InterPro" id="IPR050490">
    <property type="entry name" value="Bact_solute-bd_prot1"/>
</dbReference>
<name>A0ABU1JD09_9MICC</name>
<evidence type="ECO:0000313" key="1">
    <source>
        <dbReference type="EMBL" id="MDR6269316.1"/>
    </source>
</evidence>
<organism evidence="1 2">
    <name type="scientific">Arthrobacter russicus</name>
    <dbReference type="NCBI Taxonomy" id="172040"/>
    <lineage>
        <taxon>Bacteria</taxon>
        <taxon>Bacillati</taxon>
        <taxon>Actinomycetota</taxon>
        <taxon>Actinomycetes</taxon>
        <taxon>Micrococcales</taxon>
        <taxon>Micrococcaceae</taxon>
        <taxon>Arthrobacter</taxon>
    </lineage>
</organism>
<dbReference type="PANTHER" id="PTHR43649">
    <property type="entry name" value="ARABINOSE-BINDING PROTEIN-RELATED"/>
    <property type="match status" value="1"/>
</dbReference>
<protein>
    <submittedName>
        <fullName evidence="1">Multiple sugar transport system substrate-binding protein</fullName>
    </submittedName>
</protein>
<dbReference type="Pfam" id="PF01547">
    <property type="entry name" value="SBP_bac_1"/>
    <property type="match status" value="1"/>
</dbReference>
<keyword evidence="1" id="KW-0813">Transport</keyword>
<dbReference type="SUPFAM" id="SSF53850">
    <property type="entry name" value="Periplasmic binding protein-like II"/>
    <property type="match status" value="1"/>
</dbReference>
<gene>
    <name evidence="1" type="ORF">JOE69_001554</name>
</gene>
<dbReference type="InterPro" id="IPR006059">
    <property type="entry name" value="SBP"/>
</dbReference>
<proteinExistence type="predicted"/>
<comment type="caution">
    <text evidence="1">The sequence shown here is derived from an EMBL/GenBank/DDBJ whole genome shotgun (WGS) entry which is preliminary data.</text>
</comment>
<keyword evidence="1" id="KW-0762">Sugar transport</keyword>
<dbReference type="RefSeq" id="WP_309797536.1">
    <property type="nucleotide sequence ID" value="NZ_BAAAHY010000005.1"/>
</dbReference>
<dbReference type="EMBL" id="JAVDQF010000001">
    <property type="protein sequence ID" value="MDR6269316.1"/>
    <property type="molecule type" value="Genomic_DNA"/>
</dbReference>
<dbReference type="Proteomes" id="UP001185069">
    <property type="component" value="Unassembled WGS sequence"/>
</dbReference>
<evidence type="ECO:0000313" key="2">
    <source>
        <dbReference type="Proteomes" id="UP001185069"/>
    </source>
</evidence>
<reference evidence="1 2" key="1">
    <citation type="submission" date="2023-07" db="EMBL/GenBank/DDBJ databases">
        <title>Sequencing the genomes of 1000 actinobacteria strains.</title>
        <authorList>
            <person name="Klenk H.-P."/>
        </authorList>
    </citation>
    <scope>NUCLEOTIDE SEQUENCE [LARGE SCALE GENOMIC DNA]</scope>
    <source>
        <strain evidence="1 2">DSM 14555</strain>
    </source>
</reference>
<dbReference type="Gene3D" id="3.40.190.10">
    <property type="entry name" value="Periplasmic binding protein-like II"/>
    <property type="match status" value="2"/>
</dbReference>
<dbReference type="PANTHER" id="PTHR43649:SF14">
    <property type="entry name" value="BLR3389 PROTEIN"/>
    <property type="match status" value="1"/>
</dbReference>
<accession>A0ABU1JD09</accession>
<keyword evidence="2" id="KW-1185">Reference proteome</keyword>
<sequence length="466" mass="50541">MGYLLRDARIQPKAGALNRRGFLGAALGAGFLLPALSGCAADSGNTLRVAYKQWGSGKVLEDFLTKVSAQFQQANPGITVQLIPLVAGDNDYFTKSELMMSSESTAPDLVYEDTFILKSDVAAGYLRPIDDKLRSWQPWTEIYDSAKTAVTGEDGRVYAVPIGTDTRALWYNTQLFASAGLPLPWQPATWAELLRDLAVLRDALPGVTPFNILSSKAQGEAAVMQGFEMLLYGTADGLYDPERRKWVTGSRGFRDSLEFYRSVFQNGLGPSTSRALNPNLADMVYNDLLPGGKLAVNLDGGWLGLYWAKGAVAEWPEWSTVLQQARMPTQFGAGRGYTTMSGGWSWAFPARSKKFDLAWEFLAAAMTKENTVAYNVADNGIAVRRDVAQDPVYRASGPTVEFFSSLVEGATFRPALAAYPQISASIQAATEKVMTGSAAPEQAAKEYDQQITAIVGPDQVTGASPR</sequence>